<evidence type="ECO:0000313" key="1">
    <source>
        <dbReference type="EMBL" id="PQA56892.1"/>
    </source>
</evidence>
<dbReference type="AlphaFoldDB" id="A0A2S7IJX3"/>
<protein>
    <submittedName>
        <fullName evidence="1">Uncharacterized protein</fullName>
    </submittedName>
</protein>
<gene>
    <name evidence="1" type="ORF">C5O19_16275</name>
</gene>
<comment type="caution">
    <text evidence="1">The sequence shown here is derived from an EMBL/GenBank/DDBJ whole genome shotgun (WGS) entry which is preliminary data.</text>
</comment>
<sequence length="122" mass="13642">MFCLVMALHVINLSIDTPDHIVIHSESGETHEDPTINDMESLIEFVLEKGLGLEDVIPEHDDPDEDSDLAKFQQDYCFVPVFRLVPPVPTVVTLPQVRTPEPSIELLHCMMEISLPPPQATA</sequence>
<dbReference type="Proteomes" id="UP000239590">
    <property type="component" value="Unassembled WGS sequence"/>
</dbReference>
<name>A0A2S7IJX3_9BACT</name>
<dbReference type="EMBL" id="PTRA01000002">
    <property type="protein sequence ID" value="PQA56892.1"/>
    <property type="molecule type" value="Genomic_DNA"/>
</dbReference>
<evidence type="ECO:0000313" key="2">
    <source>
        <dbReference type="Proteomes" id="UP000239590"/>
    </source>
</evidence>
<reference evidence="2" key="1">
    <citation type="submission" date="2018-02" db="EMBL/GenBank/DDBJ databases">
        <title>Genome sequencing of Solimonas sp. HR-BB.</title>
        <authorList>
            <person name="Lee Y."/>
            <person name="Jeon C.O."/>
        </authorList>
    </citation>
    <scope>NUCLEOTIDE SEQUENCE [LARGE SCALE GENOMIC DNA]</scope>
    <source>
        <strain evidence="2">HR-U</strain>
    </source>
</reference>
<proteinExistence type="predicted"/>
<organism evidence="1 2">
    <name type="scientific">Siphonobacter curvatus</name>
    <dbReference type="NCBI Taxonomy" id="2094562"/>
    <lineage>
        <taxon>Bacteria</taxon>
        <taxon>Pseudomonadati</taxon>
        <taxon>Bacteroidota</taxon>
        <taxon>Cytophagia</taxon>
        <taxon>Cytophagales</taxon>
        <taxon>Cytophagaceae</taxon>
        <taxon>Siphonobacter</taxon>
    </lineage>
</organism>
<accession>A0A2S7IJX3</accession>
<keyword evidence="2" id="KW-1185">Reference proteome</keyword>